<evidence type="ECO:0000256" key="4">
    <source>
        <dbReference type="PIRSR" id="PIRSR005902-1"/>
    </source>
</evidence>
<name>A0A9D1V0C6_9BACT</name>
<evidence type="ECO:0000256" key="3">
    <source>
        <dbReference type="ARBA" id="ARBA00022801"/>
    </source>
</evidence>
<dbReference type="CDD" id="cd01310">
    <property type="entry name" value="TatD_DNAse"/>
    <property type="match status" value="1"/>
</dbReference>
<dbReference type="Pfam" id="PF01026">
    <property type="entry name" value="TatD_DNase"/>
    <property type="match status" value="1"/>
</dbReference>
<evidence type="ECO:0000256" key="2">
    <source>
        <dbReference type="ARBA" id="ARBA00022723"/>
    </source>
</evidence>
<dbReference type="PIRSF" id="PIRSF005902">
    <property type="entry name" value="DNase_TatD"/>
    <property type="match status" value="1"/>
</dbReference>
<dbReference type="GO" id="GO:0005829">
    <property type="term" value="C:cytosol"/>
    <property type="evidence" value="ECO:0007669"/>
    <property type="project" value="TreeGrafter"/>
</dbReference>
<organism evidence="5 6">
    <name type="scientific">Candidatus Odoribacter faecigallinarum</name>
    <dbReference type="NCBI Taxonomy" id="2838706"/>
    <lineage>
        <taxon>Bacteria</taxon>
        <taxon>Pseudomonadati</taxon>
        <taxon>Bacteroidota</taxon>
        <taxon>Bacteroidia</taxon>
        <taxon>Bacteroidales</taxon>
        <taxon>Odoribacteraceae</taxon>
        <taxon>Odoribacter</taxon>
    </lineage>
</organism>
<dbReference type="GO" id="GO:0016788">
    <property type="term" value="F:hydrolase activity, acting on ester bonds"/>
    <property type="evidence" value="ECO:0007669"/>
    <property type="project" value="InterPro"/>
</dbReference>
<dbReference type="InterPro" id="IPR015991">
    <property type="entry name" value="TatD/YcfH-like"/>
</dbReference>
<proteinExistence type="inferred from homology"/>
<feature type="binding site" evidence="4">
    <location>
        <position position="152"/>
    </location>
    <ligand>
        <name>a divalent metal cation</name>
        <dbReference type="ChEBI" id="CHEBI:60240"/>
        <label>2</label>
    </ligand>
</feature>
<reference evidence="5" key="1">
    <citation type="journal article" date="2021" name="PeerJ">
        <title>Extensive microbial diversity within the chicken gut microbiome revealed by metagenomics and culture.</title>
        <authorList>
            <person name="Gilroy R."/>
            <person name="Ravi A."/>
            <person name="Getino M."/>
            <person name="Pursley I."/>
            <person name="Horton D.L."/>
            <person name="Alikhan N.F."/>
            <person name="Baker D."/>
            <person name="Gharbi K."/>
            <person name="Hall N."/>
            <person name="Watson M."/>
            <person name="Adriaenssens E.M."/>
            <person name="Foster-Nyarko E."/>
            <person name="Jarju S."/>
            <person name="Secka A."/>
            <person name="Antonio M."/>
            <person name="Oren A."/>
            <person name="Chaudhuri R.R."/>
            <person name="La Ragione R."/>
            <person name="Hildebrand F."/>
            <person name="Pallen M.J."/>
        </authorList>
    </citation>
    <scope>NUCLEOTIDE SEQUENCE</scope>
    <source>
        <strain evidence="5">23274</strain>
    </source>
</reference>
<reference evidence="5" key="2">
    <citation type="submission" date="2021-04" db="EMBL/GenBank/DDBJ databases">
        <authorList>
            <person name="Gilroy R."/>
        </authorList>
    </citation>
    <scope>NUCLEOTIDE SEQUENCE</scope>
    <source>
        <strain evidence="5">23274</strain>
    </source>
</reference>
<evidence type="ECO:0000313" key="6">
    <source>
        <dbReference type="Proteomes" id="UP000824202"/>
    </source>
</evidence>
<sequence length="257" mass="29468">MYIDTHTHLYEEEFREDRDEVIGRAVEAGVKYMVLPDIDSESRGRMLELANAYNNSMFPLIGLHPTSVRDNYKEELALVEKEVATRTYYGIGECGLDFYWDKTYYHEQFNALEHQLGIARDMHFPVVIHSRESLPELFTLLKKHPDVRGILHCFPGNAEEARQAIDMGFLLGIGGVVTYKKSQMAETVREIGIQHLVLETDAPYLAPVPKRGKRNESSYIPFIAEKIAEITGEETKKIEEITTKNAMNLFNLHCENV</sequence>
<dbReference type="GO" id="GO:0004536">
    <property type="term" value="F:DNA nuclease activity"/>
    <property type="evidence" value="ECO:0007669"/>
    <property type="project" value="InterPro"/>
</dbReference>
<feature type="binding site" evidence="4">
    <location>
        <position position="6"/>
    </location>
    <ligand>
        <name>a divalent metal cation</name>
        <dbReference type="ChEBI" id="CHEBI:60240"/>
        <label>1</label>
    </ligand>
</feature>
<dbReference type="FunFam" id="3.20.20.140:FF:000005">
    <property type="entry name" value="TatD family hydrolase"/>
    <property type="match status" value="1"/>
</dbReference>
<dbReference type="Gene3D" id="3.20.20.140">
    <property type="entry name" value="Metal-dependent hydrolases"/>
    <property type="match status" value="1"/>
</dbReference>
<gene>
    <name evidence="5" type="ORF">H9863_05750</name>
</gene>
<dbReference type="InterPro" id="IPR001130">
    <property type="entry name" value="TatD-like"/>
</dbReference>
<comment type="caution">
    <text evidence="5">The sequence shown here is derived from an EMBL/GenBank/DDBJ whole genome shotgun (WGS) entry which is preliminary data.</text>
</comment>
<evidence type="ECO:0000313" key="5">
    <source>
        <dbReference type="EMBL" id="HIX03603.1"/>
    </source>
</evidence>
<protein>
    <submittedName>
        <fullName evidence="5">TatD family hydrolase</fullName>
    </submittedName>
</protein>
<keyword evidence="2 4" id="KW-0479">Metal-binding</keyword>
<dbReference type="InterPro" id="IPR032466">
    <property type="entry name" value="Metal_Hydrolase"/>
</dbReference>
<feature type="binding site" evidence="4">
    <location>
        <position position="93"/>
    </location>
    <ligand>
        <name>a divalent metal cation</name>
        <dbReference type="ChEBI" id="CHEBI:60240"/>
        <label>1</label>
    </ligand>
</feature>
<accession>A0A9D1V0C6</accession>
<dbReference type="PANTHER" id="PTHR46124:SF4">
    <property type="entry name" value="HYDROLASE TATD"/>
    <property type="match status" value="1"/>
</dbReference>
<dbReference type="GO" id="GO:0046872">
    <property type="term" value="F:metal ion binding"/>
    <property type="evidence" value="ECO:0007669"/>
    <property type="project" value="UniProtKB-KW"/>
</dbReference>
<dbReference type="AlphaFoldDB" id="A0A9D1V0C6"/>
<dbReference type="Proteomes" id="UP000824202">
    <property type="component" value="Unassembled WGS sequence"/>
</dbReference>
<comment type="similarity">
    <text evidence="1">Belongs to the metallo-dependent hydrolases superfamily. TatD-type hydrolase family.</text>
</comment>
<dbReference type="NCBIfam" id="TIGR00010">
    <property type="entry name" value="YchF/TatD family DNA exonuclease"/>
    <property type="match status" value="1"/>
</dbReference>
<feature type="binding site" evidence="4">
    <location>
        <position position="129"/>
    </location>
    <ligand>
        <name>a divalent metal cation</name>
        <dbReference type="ChEBI" id="CHEBI:60240"/>
        <label>2</label>
    </ligand>
</feature>
<feature type="binding site" evidence="4">
    <location>
        <position position="8"/>
    </location>
    <ligand>
        <name>a divalent metal cation</name>
        <dbReference type="ChEBI" id="CHEBI:60240"/>
        <label>1</label>
    </ligand>
</feature>
<dbReference type="SUPFAM" id="SSF51556">
    <property type="entry name" value="Metallo-dependent hydrolases"/>
    <property type="match status" value="1"/>
</dbReference>
<dbReference type="EMBL" id="DXFT01000109">
    <property type="protein sequence ID" value="HIX03603.1"/>
    <property type="molecule type" value="Genomic_DNA"/>
</dbReference>
<dbReference type="PANTHER" id="PTHR46124">
    <property type="entry name" value="D-AMINOACYL-TRNA DEACYLASE"/>
    <property type="match status" value="1"/>
</dbReference>
<evidence type="ECO:0000256" key="1">
    <source>
        <dbReference type="ARBA" id="ARBA00009275"/>
    </source>
</evidence>
<keyword evidence="3 5" id="KW-0378">Hydrolase</keyword>
<feature type="binding site" evidence="4">
    <location>
        <position position="201"/>
    </location>
    <ligand>
        <name>a divalent metal cation</name>
        <dbReference type="ChEBI" id="CHEBI:60240"/>
        <label>1</label>
    </ligand>
</feature>